<protein>
    <submittedName>
        <fullName evidence="1">Uncharacterized protein</fullName>
    </submittedName>
</protein>
<reference evidence="1" key="1">
    <citation type="submission" date="2020-08" db="EMBL/GenBank/DDBJ databases">
        <title>Multicomponent nature underlies the extraordinary mechanical properties of spider dragline silk.</title>
        <authorList>
            <person name="Kono N."/>
            <person name="Nakamura H."/>
            <person name="Mori M."/>
            <person name="Yoshida Y."/>
            <person name="Ohtoshi R."/>
            <person name="Malay A.D."/>
            <person name="Moran D.A.P."/>
            <person name="Tomita M."/>
            <person name="Numata K."/>
            <person name="Arakawa K."/>
        </authorList>
    </citation>
    <scope>NUCLEOTIDE SEQUENCE</scope>
</reference>
<dbReference type="EMBL" id="BMAW01104451">
    <property type="protein sequence ID" value="GFT14510.1"/>
    <property type="molecule type" value="Genomic_DNA"/>
</dbReference>
<evidence type="ECO:0000313" key="1">
    <source>
        <dbReference type="EMBL" id="GFT14510.1"/>
    </source>
</evidence>
<sequence>MKIFVNRLNVIQYVTNVMRAIFQVISHDSGKGSSPTSVPQLIKRYGRTLRAPRRLNLWNISFQYGGTPGRKCVTKQLNSTRTFCLRFFESVAFCIFSINRILYRSMC</sequence>
<keyword evidence="2" id="KW-1185">Reference proteome</keyword>
<dbReference type="Proteomes" id="UP000887013">
    <property type="component" value="Unassembled WGS sequence"/>
</dbReference>
<accession>A0A8X6TGI6</accession>
<dbReference type="AlphaFoldDB" id="A0A8X6TGI6"/>
<name>A0A8X6TGI6_NEPPI</name>
<evidence type="ECO:0000313" key="2">
    <source>
        <dbReference type="Proteomes" id="UP000887013"/>
    </source>
</evidence>
<comment type="caution">
    <text evidence="1">The sequence shown here is derived from an EMBL/GenBank/DDBJ whole genome shotgun (WGS) entry which is preliminary data.</text>
</comment>
<proteinExistence type="predicted"/>
<gene>
    <name evidence="1" type="ORF">NPIL_602131</name>
</gene>
<organism evidence="1 2">
    <name type="scientific">Nephila pilipes</name>
    <name type="common">Giant wood spider</name>
    <name type="synonym">Nephila maculata</name>
    <dbReference type="NCBI Taxonomy" id="299642"/>
    <lineage>
        <taxon>Eukaryota</taxon>
        <taxon>Metazoa</taxon>
        <taxon>Ecdysozoa</taxon>
        <taxon>Arthropoda</taxon>
        <taxon>Chelicerata</taxon>
        <taxon>Arachnida</taxon>
        <taxon>Araneae</taxon>
        <taxon>Araneomorphae</taxon>
        <taxon>Entelegynae</taxon>
        <taxon>Araneoidea</taxon>
        <taxon>Nephilidae</taxon>
        <taxon>Nephila</taxon>
    </lineage>
</organism>